<dbReference type="AlphaFoldDB" id="A0A9P8TQI5"/>
<protein>
    <submittedName>
        <fullName evidence="2">Uncharacterized protein</fullName>
    </submittedName>
</protein>
<reference evidence="2" key="1">
    <citation type="journal article" date="2021" name="Open Biol.">
        <title>Shared evolutionary footprints suggest mitochondrial oxidative damage underlies multiple complex I losses in fungi.</title>
        <authorList>
            <person name="Schikora-Tamarit M.A."/>
            <person name="Marcet-Houben M."/>
            <person name="Nosek J."/>
            <person name="Gabaldon T."/>
        </authorList>
    </citation>
    <scope>NUCLEOTIDE SEQUENCE</scope>
    <source>
        <strain evidence="2">CBS2887</strain>
    </source>
</reference>
<keyword evidence="1" id="KW-0812">Transmembrane</keyword>
<comment type="caution">
    <text evidence="2">The sequence shown here is derived from an EMBL/GenBank/DDBJ whole genome shotgun (WGS) entry which is preliminary data.</text>
</comment>
<gene>
    <name evidence="2" type="ORF">WICPIJ_002092</name>
</gene>
<keyword evidence="1" id="KW-1133">Transmembrane helix</keyword>
<dbReference type="EMBL" id="JAEUBG010001129">
    <property type="protein sequence ID" value="KAH3686931.1"/>
    <property type="molecule type" value="Genomic_DNA"/>
</dbReference>
<proteinExistence type="predicted"/>
<organism evidence="2 3">
    <name type="scientific">Wickerhamomyces pijperi</name>
    <name type="common">Yeast</name>
    <name type="synonym">Pichia pijperi</name>
    <dbReference type="NCBI Taxonomy" id="599730"/>
    <lineage>
        <taxon>Eukaryota</taxon>
        <taxon>Fungi</taxon>
        <taxon>Dikarya</taxon>
        <taxon>Ascomycota</taxon>
        <taxon>Saccharomycotina</taxon>
        <taxon>Saccharomycetes</taxon>
        <taxon>Phaffomycetales</taxon>
        <taxon>Wickerhamomycetaceae</taxon>
        <taxon>Wickerhamomyces</taxon>
    </lineage>
</organism>
<keyword evidence="3" id="KW-1185">Reference proteome</keyword>
<dbReference type="Proteomes" id="UP000774326">
    <property type="component" value="Unassembled WGS sequence"/>
</dbReference>
<evidence type="ECO:0000256" key="1">
    <source>
        <dbReference type="SAM" id="Phobius"/>
    </source>
</evidence>
<feature type="transmembrane region" description="Helical" evidence="1">
    <location>
        <begin position="23"/>
        <end position="43"/>
    </location>
</feature>
<evidence type="ECO:0000313" key="2">
    <source>
        <dbReference type="EMBL" id="KAH3686931.1"/>
    </source>
</evidence>
<feature type="transmembrane region" description="Helical" evidence="1">
    <location>
        <begin position="55"/>
        <end position="77"/>
    </location>
</feature>
<name>A0A9P8TQI5_WICPI</name>
<evidence type="ECO:0000313" key="3">
    <source>
        <dbReference type="Proteomes" id="UP000774326"/>
    </source>
</evidence>
<accession>A0A9P8TQI5</accession>
<reference evidence="2" key="2">
    <citation type="submission" date="2021-01" db="EMBL/GenBank/DDBJ databases">
        <authorList>
            <person name="Schikora-Tamarit M.A."/>
        </authorList>
    </citation>
    <scope>NUCLEOTIDE SEQUENCE</scope>
    <source>
        <strain evidence="2">CBS2887</strain>
    </source>
</reference>
<sequence length="105" mass="11420">MFNTFPVRWYASLKVMDPRVKNIAFLAQSTASYFAPVVISLLVETLNGSEQAVILLASSGLINSFSSLLVLVAVNAATIPPPEVPLMISGKRSWSNKALITPKWL</sequence>
<keyword evidence="1" id="KW-0472">Membrane</keyword>